<proteinExistence type="predicted"/>
<organism evidence="3 4">
    <name type="scientific">Phormidesmis priestleyi ULC007</name>
    <dbReference type="NCBI Taxonomy" id="1920490"/>
    <lineage>
        <taxon>Bacteria</taxon>
        <taxon>Bacillati</taxon>
        <taxon>Cyanobacteriota</taxon>
        <taxon>Cyanophyceae</taxon>
        <taxon>Leptolyngbyales</taxon>
        <taxon>Leptolyngbyaceae</taxon>
        <taxon>Phormidesmis</taxon>
    </lineage>
</organism>
<feature type="domain" description="CHASE2" evidence="2">
    <location>
        <begin position="403"/>
        <end position="715"/>
    </location>
</feature>
<dbReference type="Pfam" id="PF05226">
    <property type="entry name" value="CHASE2"/>
    <property type="match status" value="1"/>
</dbReference>
<name>A0A2T1D960_9CYAN</name>
<keyword evidence="4" id="KW-1185">Reference proteome</keyword>
<dbReference type="Pfam" id="PF12770">
    <property type="entry name" value="CHAT"/>
    <property type="match status" value="1"/>
</dbReference>
<keyword evidence="1" id="KW-0472">Membrane</keyword>
<dbReference type="InterPro" id="IPR024983">
    <property type="entry name" value="CHAT_dom"/>
</dbReference>
<feature type="transmembrane region" description="Helical" evidence="1">
    <location>
        <begin position="752"/>
        <end position="772"/>
    </location>
</feature>
<dbReference type="InterPro" id="IPR007890">
    <property type="entry name" value="CHASE2"/>
</dbReference>
<accession>A0A2T1D960</accession>
<dbReference type="AlphaFoldDB" id="A0A2T1D960"/>
<dbReference type="EMBL" id="PVWG01000033">
    <property type="protein sequence ID" value="PSB17049.1"/>
    <property type="molecule type" value="Genomic_DNA"/>
</dbReference>
<reference evidence="3 4" key="2">
    <citation type="submission" date="2018-03" db="EMBL/GenBank/DDBJ databases">
        <title>The ancient ancestry and fast evolution of plastids.</title>
        <authorList>
            <person name="Moore K.R."/>
            <person name="Magnabosco C."/>
            <person name="Momper L."/>
            <person name="Gold D.A."/>
            <person name="Bosak T."/>
            <person name="Fournier G.P."/>
        </authorList>
    </citation>
    <scope>NUCLEOTIDE SEQUENCE [LARGE SCALE GENOMIC DNA]</scope>
    <source>
        <strain evidence="3 4">ULC007</strain>
    </source>
</reference>
<comment type="caution">
    <text evidence="3">The sequence shown here is derived from an EMBL/GenBank/DDBJ whole genome shotgun (WGS) entry which is preliminary data.</text>
</comment>
<feature type="transmembrane region" description="Helical" evidence="1">
    <location>
        <begin position="693"/>
        <end position="717"/>
    </location>
</feature>
<protein>
    <submittedName>
        <fullName evidence="3">CHASE2 domain-containing protein</fullName>
    </submittedName>
</protein>
<dbReference type="SMART" id="SM01080">
    <property type="entry name" value="CHASE2"/>
    <property type="match status" value="1"/>
</dbReference>
<keyword evidence="1" id="KW-0812">Transmembrane</keyword>
<sequence length="778" mass="88284">MEFVIVLNFGQGHWETGFPSVFAQLWEPNHPTPMQFGGSLPAMPDLVNAHQRWRSQYSSLYAHLGLRRLPDFEVENDDDTHVSLAEFNVLSKTLQRRLNQWLNAPSFQPIERSLRTRLSPHHAIRLIIVAENPQVLQLPWNLWDFLTDYTIAEIALSLPTFARSIEVPQLQSKTHRQKVKILSILGNAKGIEIERDRQLLQQLPNAEIQWLIEPTLQTVQDHLWQSEWNILFFAGHSDSRKKGCIQINQTETITIEQLKYGLRHAIAHGLKLAIFNSCDGLGLAYDLADLQLTQTIVMREPVPDRVAQDFLKHFLAGFAQGKSLYVAVREAREKLQSLEGDFPCATWLPVICQNPAEVPSRWSDWSAPRSSRPHFTRSQTITIAQSSLIITLAIVTLRWLGWMQPLELQTFDRLMQYRPPEPPDARLLVVRIDEEDIEKQNAGSLSDATLDRLLDVLSRHHPRVIGLDLYRDFPTQNPSLKQRLEQLTQRDQLIAICKRPDPMSRDLIGVAPPPNIRASEIGFSDFVQDEDSVIRRHLLFVSPKTISTCTTPYALSVQLAFRYLAAEPSPILPTFTPERHLKLANTVFLGLSDRTSGYQSLDARGSQILLNYRSLPPQDIAQQVTVRQVLNGQMNLEAIRDRVVLIGMTAPSSGDFFATPYGKSFPQRVPGVFVHAQMVSQMLSAVLDHRPLLWVWSPWVEVLWIGSGSILGGLIAWKFRHAKGFIIAIILNSVVVIGGCYCLLIWGGWVPLVPMLGAVWLTAGGVAYRFMIHERKLR</sequence>
<dbReference type="OrthoDB" id="444941at2"/>
<gene>
    <name evidence="3" type="ORF">C7B65_19750</name>
</gene>
<keyword evidence="1" id="KW-1133">Transmembrane helix</keyword>
<evidence type="ECO:0000313" key="3">
    <source>
        <dbReference type="EMBL" id="PSB17049.1"/>
    </source>
</evidence>
<evidence type="ECO:0000259" key="2">
    <source>
        <dbReference type="SMART" id="SM01080"/>
    </source>
</evidence>
<reference evidence="3 4" key="1">
    <citation type="submission" date="2018-02" db="EMBL/GenBank/DDBJ databases">
        <authorList>
            <person name="Cohen D.B."/>
            <person name="Kent A.D."/>
        </authorList>
    </citation>
    <scope>NUCLEOTIDE SEQUENCE [LARGE SCALE GENOMIC DNA]</scope>
    <source>
        <strain evidence="3 4">ULC007</strain>
    </source>
</reference>
<dbReference type="RefSeq" id="WP_073074388.1">
    <property type="nucleotide sequence ID" value="NZ_MPPI01000035.1"/>
</dbReference>
<dbReference type="STRING" id="1920490.GCA_001895925_01977"/>
<dbReference type="Proteomes" id="UP000238634">
    <property type="component" value="Unassembled WGS sequence"/>
</dbReference>
<evidence type="ECO:0000313" key="4">
    <source>
        <dbReference type="Proteomes" id="UP000238634"/>
    </source>
</evidence>
<evidence type="ECO:0000256" key="1">
    <source>
        <dbReference type="SAM" id="Phobius"/>
    </source>
</evidence>
<feature type="transmembrane region" description="Helical" evidence="1">
    <location>
        <begin position="724"/>
        <end position="746"/>
    </location>
</feature>